<dbReference type="SUPFAM" id="SSF46955">
    <property type="entry name" value="Putative DNA-binding domain"/>
    <property type="match status" value="1"/>
</dbReference>
<sequence>MWTIKEISKLTGLAPATLRYYDKMEILPSKRLENGYRVYDELDLLIIQNLVVLKYAGFPLDDIKVLTSLYYKEEGDECNEMGREVFDRQLKTMKQKIDMLQEVIKIIESIQPLFETHELYKINQEDLYQRIQGLFQRIQEKDFDFLKVEEDK</sequence>
<feature type="domain" description="HTH merR-type" evidence="5">
    <location>
        <begin position="1"/>
        <end position="69"/>
    </location>
</feature>
<dbReference type="PANTHER" id="PTHR30204">
    <property type="entry name" value="REDOX-CYCLING DRUG-SENSING TRANSCRIPTIONAL ACTIVATOR SOXR"/>
    <property type="match status" value="1"/>
</dbReference>
<dbReference type="Proteomes" id="UP001230220">
    <property type="component" value="Unassembled WGS sequence"/>
</dbReference>
<evidence type="ECO:0000313" key="6">
    <source>
        <dbReference type="EMBL" id="MDQ0361070.1"/>
    </source>
</evidence>
<accession>A0ABU0E3K3</accession>
<name>A0ABU0E3K3_9FIRM</name>
<comment type="caution">
    <text evidence="6">The sequence shown here is derived from an EMBL/GenBank/DDBJ whole genome shotgun (WGS) entry which is preliminary data.</text>
</comment>
<dbReference type="InterPro" id="IPR009061">
    <property type="entry name" value="DNA-bd_dom_put_sf"/>
</dbReference>
<reference evidence="6 7" key="1">
    <citation type="submission" date="2023-07" db="EMBL/GenBank/DDBJ databases">
        <title>Genomic Encyclopedia of Type Strains, Phase IV (KMG-IV): sequencing the most valuable type-strain genomes for metagenomic binning, comparative biology and taxonomic classification.</title>
        <authorList>
            <person name="Goeker M."/>
        </authorList>
    </citation>
    <scope>NUCLEOTIDE SEQUENCE [LARGE SCALE GENOMIC DNA]</scope>
    <source>
        <strain evidence="6 7">DSM 16784</strain>
    </source>
</reference>
<evidence type="ECO:0000313" key="7">
    <source>
        <dbReference type="Proteomes" id="UP001230220"/>
    </source>
</evidence>
<dbReference type="InterPro" id="IPR047057">
    <property type="entry name" value="MerR_fam"/>
</dbReference>
<evidence type="ECO:0000256" key="3">
    <source>
        <dbReference type="ARBA" id="ARBA00023125"/>
    </source>
</evidence>
<keyword evidence="3 6" id="KW-0238">DNA-binding</keyword>
<dbReference type="PROSITE" id="PS50937">
    <property type="entry name" value="HTH_MERR_2"/>
    <property type="match status" value="1"/>
</dbReference>
<keyword evidence="1" id="KW-0678">Repressor</keyword>
<gene>
    <name evidence="6" type="ORF">J2S15_001817</name>
</gene>
<dbReference type="SMART" id="SM00422">
    <property type="entry name" value="HTH_MERR"/>
    <property type="match status" value="1"/>
</dbReference>
<evidence type="ECO:0000256" key="4">
    <source>
        <dbReference type="ARBA" id="ARBA00023163"/>
    </source>
</evidence>
<keyword evidence="2" id="KW-0805">Transcription regulation</keyword>
<dbReference type="RefSeq" id="WP_307407490.1">
    <property type="nucleotide sequence ID" value="NZ_JAUSUR010000003.1"/>
</dbReference>
<dbReference type="InterPro" id="IPR000551">
    <property type="entry name" value="MerR-type_HTH_dom"/>
</dbReference>
<dbReference type="GO" id="GO:0003677">
    <property type="term" value="F:DNA binding"/>
    <property type="evidence" value="ECO:0007669"/>
    <property type="project" value="UniProtKB-KW"/>
</dbReference>
<organism evidence="6 7">
    <name type="scientific">Breznakia pachnodae</name>
    <dbReference type="NCBI Taxonomy" id="265178"/>
    <lineage>
        <taxon>Bacteria</taxon>
        <taxon>Bacillati</taxon>
        <taxon>Bacillota</taxon>
        <taxon>Erysipelotrichia</taxon>
        <taxon>Erysipelotrichales</taxon>
        <taxon>Erysipelotrichaceae</taxon>
        <taxon>Breznakia</taxon>
    </lineage>
</organism>
<evidence type="ECO:0000256" key="2">
    <source>
        <dbReference type="ARBA" id="ARBA00023015"/>
    </source>
</evidence>
<dbReference type="Gene3D" id="1.10.1660.10">
    <property type="match status" value="1"/>
</dbReference>
<proteinExistence type="predicted"/>
<dbReference type="Pfam" id="PF13411">
    <property type="entry name" value="MerR_1"/>
    <property type="match status" value="1"/>
</dbReference>
<keyword evidence="4" id="KW-0804">Transcription</keyword>
<dbReference type="CDD" id="cd01106">
    <property type="entry name" value="HTH_TipAL-Mta"/>
    <property type="match status" value="1"/>
</dbReference>
<dbReference type="EMBL" id="JAUSUR010000003">
    <property type="protein sequence ID" value="MDQ0361070.1"/>
    <property type="molecule type" value="Genomic_DNA"/>
</dbReference>
<dbReference type="PANTHER" id="PTHR30204:SF69">
    <property type="entry name" value="MERR-FAMILY TRANSCRIPTIONAL REGULATOR"/>
    <property type="match status" value="1"/>
</dbReference>
<keyword evidence="7" id="KW-1185">Reference proteome</keyword>
<evidence type="ECO:0000256" key="1">
    <source>
        <dbReference type="ARBA" id="ARBA00022491"/>
    </source>
</evidence>
<evidence type="ECO:0000259" key="5">
    <source>
        <dbReference type="PROSITE" id="PS50937"/>
    </source>
</evidence>
<protein>
    <submittedName>
        <fullName evidence="6">DNA-binding transcriptional MerR regulator</fullName>
    </submittedName>
</protein>